<dbReference type="InterPro" id="IPR058923">
    <property type="entry name" value="RCC1-like_dom"/>
</dbReference>
<dbReference type="SUPFAM" id="SSF50985">
    <property type="entry name" value="RCC1/BLIP-II"/>
    <property type="match status" value="2"/>
</dbReference>
<accession>A0A832R8Q8</accession>
<evidence type="ECO:0000313" key="5">
    <source>
        <dbReference type="Proteomes" id="UP000576550"/>
    </source>
</evidence>
<keyword evidence="1" id="KW-0677">Repeat</keyword>
<sequence>MYFHHCRVGLGDNGQTYCWGYNGFGQLGNGGNTSSNTPVEVKQGEYLLHGDLNDDNRISMEDFRIWLDIYRKYKGEMTPPDEEVPPGETPPGVELPPDEEVPPGEDMPPGENMPPGEGLTSTLISVGSRTTCNINGDGQAYCWGFGFEGQLGNGDNADSNIPVAVKQGAIPNNVKLTSISTEASRVFSIGDDGKAYCWGNYLSLGPNPVTSNVPVATPLGEIPSGVRLTSIGVGNRHGCALGSNNRVYCWDDDNNNIAPILIPFPAGVTSFSNLSVGSSHTCALGNNQKAYCWGLNSYGQLGDGSRDSRDKRTTPVEVKQGAIPNTVKLVSISAGARHTCAIGSDNKGYCWGNNDYGQLGNNSNTQSEIPVLVLLPTGVSSLESISAGGYHTCGIGNGKTYCWGRNDYGQLGDRSNQGRLQAVPVSLPSGVVFTTVSSGNLHTCAYVSSTGKTYC</sequence>
<dbReference type="InterPro" id="IPR051210">
    <property type="entry name" value="Ub_ligase/GEF_domain"/>
</dbReference>
<proteinExistence type="predicted"/>
<dbReference type="Proteomes" id="UP000576550">
    <property type="component" value="Unassembled WGS sequence"/>
</dbReference>
<feature type="region of interest" description="Disordered" evidence="2">
    <location>
        <begin position="77"/>
        <end position="123"/>
    </location>
</feature>
<dbReference type="Pfam" id="PF00415">
    <property type="entry name" value="RCC1"/>
    <property type="match status" value="1"/>
</dbReference>
<reference evidence="4 5" key="1">
    <citation type="journal article" date="2020" name="Biotechnol. Biofuels">
        <title>New insights from the biogas microbiome by comprehensive genome-resolved metagenomics of nearly 1600 species originating from multiple anaerobic digesters.</title>
        <authorList>
            <person name="Campanaro S."/>
            <person name="Treu L."/>
            <person name="Rodriguez-R L.M."/>
            <person name="Kovalovszki A."/>
            <person name="Ziels R.M."/>
            <person name="Maus I."/>
            <person name="Zhu X."/>
            <person name="Kougias P.G."/>
            <person name="Basile A."/>
            <person name="Luo G."/>
            <person name="Schluter A."/>
            <person name="Konstantinidis K.T."/>
            <person name="Angelidaki I."/>
        </authorList>
    </citation>
    <scope>NUCLEOTIDE SEQUENCE [LARGE SCALE GENOMIC DNA]</scope>
    <source>
        <strain evidence="4">AS05jafATM_89</strain>
    </source>
</reference>
<feature type="compositionally biased region" description="Low complexity" evidence="2">
    <location>
        <begin position="107"/>
        <end position="118"/>
    </location>
</feature>
<dbReference type="PANTHER" id="PTHR22870:SF408">
    <property type="entry name" value="OS09G0560450 PROTEIN"/>
    <property type="match status" value="1"/>
</dbReference>
<evidence type="ECO:0000256" key="1">
    <source>
        <dbReference type="ARBA" id="ARBA00022737"/>
    </source>
</evidence>
<dbReference type="InterPro" id="IPR018247">
    <property type="entry name" value="EF_Hand_1_Ca_BS"/>
</dbReference>
<evidence type="ECO:0000259" key="3">
    <source>
        <dbReference type="Pfam" id="PF25390"/>
    </source>
</evidence>
<dbReference type="PROSITE" id="PS00018">
    <property type="entry name" value="EF_HAND_1"/>
    <property type="match status" value="1"/>
</dbReference>
<dbReference type="PANTHER" id="PTHR22870">
    <property type="entry name" value="REGULATOR OF CHROMOSOME CONDENSATION"/>
    <property type="match status" value="1"/>
</dbReference>
<dbReference type="PROSITE" id="PS50012">
    <property type="entry name" value="RCC1_3"/>
    <property type="match status" value="4"/>
</dbReference>
<dbReference type="Pfam" id="PF25390">
    <property type="entry name" value="WD40_RLD"/>
    <property type="match status" value="1"/>
</dbReference>
<gene>
    <name evidence="4" type="ORF">GX533_00740</name>
</gene>
<protein>
    <recommendedName>
        <fullName evidence="3">RCC1-like domain-containing protein</fullName>
    </recommendedName>
</protein>
<dbReference type="InterPro" id="IPR009091">
    <property type="entry name" value="RCC1/BLIP-II"/>
</dbReference>
<evidence type="ECO:0000256" key="2">
    <source>
        <dbReference type="SAM" id="MobiDB-lite"/>
    </source>
</evidence>
<dbReference type="PRINTS" id="PR00633">
    <property type="entry name" value="RCCNDNSATION"/>
</dbReference>
<feature type="domain" description="RCC1-like" evidence="3">
    <location>
        <begin position="118"/>
        <end position="444"/>
    </location>
</feature>
<dbReference type="EMBL" id="DUTP01000001">
    <property type="protein sequence ID" value="HHX99198.1"/>
    <property type="molecule type" value="Genomic_DNA"/>
</dbReference>
<dbReference type="AlphaFoldDB" id="A0A832R8Q8"/>
<dbReference type="Gene3D" id="2.130.10.30">
    <property type="entry name" value="Regulator of chromosome condensation 1/beta-lactamase-inhibitor protein II"/>
    <property type="match status" value="3"/>
</dbReference>
<name>A0A832R8Q8_9BACT</name>
<dbReference type="InterPro" id="IPR000408">
    <property type="entry name" value="Reg_chr_condens"/>
</dbReference>
<evidence type="ECO:0000313" key="4">
    <source>
        <dbReference type="EMBL" id="HHX99198.1"/>
    </source>
</evidence>
<comment type="caution">
    <text evidence="4">The sequence shown here is derived from an EMBL/GenBank/DDBJ whole genome shotgun (WGS) entry which is preliminary data.</text>
</comment>
<organism evidence="4 5">
    <name type="scientific">Candidatus Dojkabacteria bacterium</name>
    <dbReference type="NCBI Taxonomy" id="2099670"/>
    <lineage>
        <taxon>Bacteria</taxon>
        <taxon>Candidatus Dojkabacteria</taxon>
    </lineage>
</organism>